<evidence type="ECO:0008006" key="3">
    <source>
        <dbReference type="Google" id="ProtNLM"/>
    </source>
</evidence>
<evidence type="ECO:0000313" key="1">
    <source>
        <dbReference type="EMBL" id="GAA5503940.1"/>
    </source>
</evidence>
<dbReference type="SUPFAM" id="SSF141694">
    <property type="entry name" value="AF2212/PG0164-like"/>
    <property type="match status" value="1"/>
</dbReference>
<accession>A0ABP9VFD6</accession>
<reference evidence="1 2" key="1">
    <citation type="submission" date="2024-02" db="EMBL/GenBank/DDBJ databases">
        <title>Deinococcus xinjiangensis NBRC 107630.</title>
        <authorList>
            <person name="Ichikawa N."/>
            <person name="Katano-Makiyama Y."/>
            <person name="Hidaka K."/>
        </authorList>
    </citation>
    <scope>NUCLEOTIDE SEQUENCE [LARGE SCALE GENOMIC DNA]</scope>
    <source>
        <strain evidence="1 2">NBRC 107630</strain>
    </source>
</reference>
<keyword evidence="2" id="KW-1185">Reference proteome</keyword>
<protein>
    <recommendedName>
        <fullName evidence="3">DUF1905 domain-containing protein</fullName>
    </recommendedName>
</protein>
<proteinExistence type="predicted"/>
<gene>
    <name evidence="1" type="ORF">Dxin01_03708</name>
</gene>
<organism evidence="1 2">
    <name type="scientific">Deinococcus xinjiangensis</name>
    <dbReference type="NCBI Taxonomy" id="457454"/>
    <lineage>
        <taxon>Bacteria</taxon>
        <taxon>Thermotogati</taxon>
        <taxon>Deinococcota</taxon>
        <taxon>Deinococci</taxon>
        <taxon>Deinococcales</taxon>
        <taxon>Deinococcaceae</taxon>
        <taxon>Deinococcus</taxon>
    </lineage>
</organism>
<dbReference type="Pfam" id="PF08922">
    <property type="entry name" value="DUF1905"/>
    <property type="match status" value="1"/>
</dbReference>
<dbReference type="InterPro" id="IPR037079">
    <property type="entry name" value="AF2212/PG0164-like_sf"/>
</dbReference>
<dbReference type="EMBL" id="BAABRN010000076">
    <property type="protein sequence ID" value="GAA5503940.1"/>
    <property type="molecule type" value="Genomic_DNA"/>
</dbReference>
<name>A0ABP9VFD6_9DEIO</name>
<dbReference type="InterPro" id="IPR015018">
    <property type="entry name" value="DUF1905"/>
</dbReference>
<comment type="caution">
    <text evidence="1">The sequence shown here is derived from an EMBL/GenBank/DDBJ whole genome shotgun (WGS) entry which is preliminary data.</text>
</comment>
<dbReference type="Proteomes" id="UP001458946">
    <property type="component" value="Unassembled WGS sequence"/>
</dbReference>
<sequence length="98" mass="10874">MWHWRGPAPHYFVSVPDDLCAALKDASKLVTYGWGMIPVSVGIGELEYDTSLFPKDGGYLVPIRADVRRAEGLEEGDELTISLELRAGKAARATRRRT</sequence>
<evidence type="ECO:0000313" key="2">
    <source>
        <dbReference type="Proteomes" id="UP001458946"/>
    </source>
</evidence>
<dbReference type="Gene3D" id="2.40.30.100">
    <property type="entry name" value="AF2212/PG0164-like"/>
    <property type="match status" value="1"/>
</dbReference>